<dbReference type="Pfam" id="PF14025">
    <property type="entry name" value="DUF4241"/>
    <property type="match status" value="1"/>
</dbReference>
<protein>
    <submittedName>
        <fullName evidence="1">Uncharacterized protein</fullName>
    </submittedName>
</protein>
<keyword evidence="2" id="KW-1185">Reference proteome</keyword>
<evidence type="ECO:0000313" key="1">
    <source>
        <dbReference type="EMBL" id="GHO50843.1"/>
    </source>
</evidence>
<sequence length="360" mass="41405">MSFYDYSIAFQENQVLNYSTNLHYVLHCQQIGSLSLPSGKVIARDPLIHTDGLVLDPGVSPGSYPVFVTTAFQDCVSDIAFAALRFAQTEPVRWEPTHGKDEQGRPYGYGVDSATGSFMDSITGDMMNQLLLDDDERLWGLHEFRHERPWTEFVLPQEKDAKVYLFRLNGDGGYPSYYGYDAHGMIVCIVTDFFGLERQEVSLWPATLPAIPTGFDAQFFTWLSKMNSFLQFPGGWGERESLSQDDLQFLEHSQGTLLPEDFRLHYLHSGSWLCKHEPLQEWWPLVEAKARANLKTERPLLPVVWDWNGVAVCDEKNHYSIYEQQNQGWDSQDRAFEYPDLKTYLMELIMRDLGTLKENL</sequence>
<dbReference type="InterPro" id="IPR025335">
    <property type="entry name" value="DUF4241"/>
</dbReference>
<comment type="caution">
    <text evidence="1">The sequence shown here is derived from an EMBL/GenBank/DDBJ whole genome shotgun (WGS) entry which is preliminary data.</text>
</comment>
<dbReference type="Proteomes" id="UP000612362">
    <property type="component" value="Unassembled WGS sequence"/>
</dbReference>
<dbReference type="EMBL" id="BNJF01000009">
    <property type="protein sequence ID" value="GHO50843.1"/>
    <property type="molecule type" value="Genomic_DNA"/>
</dbReference>
<evidence type="ECO:0000313" key="2">
    <source>
        <dbReference type="Proteomes" id="UP000612362"/>
    </source>
</evidence>
<organism evidence="1 2">
    <name type="scientific">Ktedonospora formicarum</name>
    <dbReference type="NCBI Taxonomy" id="2778364"/>
    <lineage>
        <taxon>Bacteria</taxon>
        <taxon>Bacillati</taxon>
        <taxon>Chloroflexota</taxon>
        <taxon>Ktedonobacteria</taxon>
        <taxon>Ktedonobacterales</taxon>
        <taxon>Ktedonobacteraceae</taxon>
        <taxon>Ktedonospora</taxon>
    </lineage>
</organism>
<dbReference type="RefSeq" id="WP_220199802.1">
    <property type="nucleotide sequence ID" value="NZ_BNJF01000009.1"/>
</dbReference>
<proteinExistence type="predicted"/>
<reference evidence="1" key="1">
    <citation type="submission" date="2020-10" db="EMBL/GenBank/DDBJ databases">
        <title>Taxonomic study of unclassified bacteria belonging to the class Ktedonobacteria.</title>
        <authorList>
            <person name="Yabe S."/>
            <person name="Wang C.M."/>
            <person name="Zheng Y."/>
            <person name="Sakai Y."/>
            <person name="Cavaletti L."/>
            <person name="Monciardini P."/>
            <person name="Donadio S."/>
        </authorList>
    </citation>
    <scope>NUCLEOTIDE SEQUENCE</scope>
    <source>
        <strain evidence="1">SOSP1-1</strain>
    </source>
</reference>
<name>A0A8J3IBE7_9CHLR</name>
<accession>A0A8J3IBE7</accession>
<dbReference type="AlphaFoldDB" id="A0A8J3IBE7"/>
<gene>
    <name evidence="1" type="ORF">KSX_90060</name>
</gene>